<keyword evidence="2" id="KW-1185">Reference proteome</keyword>
<comment type="caution">
    <text evidence="1">The sequence shown here is derived from an EMBL/GenBank/DDBJ whole genome shotgun (WGS) entry which is preliminary data.</text>
</comment>
<name>A0ACC1QXI3_9HYPO</name>
<protein>
    <submittedName>
        <fullName evidence="1">Uncharacterized protein</fullName>
    </submittedName>
</protein>
<evidence type="ECO:0000313" key="2">
    <source>
        <dbReference type="Proteomes" id="UP001148737"/>
    </source>
</evidence>
<reference evidence="1" key="1">
    <citation type="submission" date="2022-07" db="EMBL/GenBank/DDBJ databases">
        <title>Genome Sequence of Lecanicillium saksenae.</title>
        <authorList>
            <person name="Buettner E."/>
        </authorList>
    </citation>
    <scope>NUCLEOTIDE SEQUENCE</scope>
    <source>
        <strain evidence="1">VT-O1</strain>
    </source>
</reference>
<organism evidence="1 2">
    <name type="scientific">Lecanicillium saksenae</name>
    <dbReference type="NCBI Taxonomy" id="468837"/>
    <lineage>
        <taxon>Eukaryota</taxon>
        <taxon>Fungi</taxon>
        <taxon>Dikarya</taxon>
        <taxon>Ascomycota</taxon>
        <taxon>Pezizomycotina</taxon>
        <taxon>Sordariomycetes</taxon>
        <taxon>Hypocreomycetidae</taxon>
        <taxon>Hypocreales</taxon>
        <taxon>Cordycipitaceae</taxon>
        <taxon>Lecanicillium</taxon>
    </lineage>
</organism>
<evidence type="ECO:0000313" key="1">
    <source>
        <dbReference type="EMBL" id="KAJ3495021.1"/>
    </source>
</evidence>
<proteinExistence type="predicted"/>
<sequence length="151" mass="15960">MTSTILPLVIGGKDVQTTETFDVVNPGTGELVQKSSSAGVAEAVLAADAAAAAFPGWSGTHVNERRAILLKANGVLEARSEEIKTILQKETGCDAAWADINFASAAENLVYATSHIVNLEGRMPTVGNPCRQAMIAREPYGVVFSVVPWYV</sequence>
<gene>
    <name evidence="1" type="ORF">NLG97_g3690</name>
</gene>
<accession>A0ACC1QXI3</accession>
<dbReference type="EMBL" id="JANAKD010000321">
    <property type="protein sequence ID" value="KAJ3495021.1"/>
    <property type="molecule type" value="Genomic_DNA"/>
</dbReference>
<dbReference type="Proteomes" id="UP001148737">
    <property type="component" value="Unassembled WGS sequence"/>
</dbReference>